<accession>A0A6J4KIB5</accession>
<dbReference type="SUPFAM" id="SSF81301">
    <property type="entry name" value="Nucleotidyltransferase"/>
    <property type="match status" value="1"/>
</dbReference>
<dbReference type="Pfam" id="PF01909">
    <property type="entry name" value="NTP_transf_2"/>
    <property type="match status" value="1"/>
</dbReference>
<sequence>MPPTPHDLQIATALAERVVAVGLGRVRRVVMIGSRARGTARAESDLDLVVPVETPTEERRWGAADFARERGRIQRVIGPPPVRADLSVRTTDRYEEARRVIGGVEYQVDAEGIDVYAEAFQRTPVVRSDAEQVRREHTYGWLQHAVDVLTQALRLNNARALRPVNTAPHPHEIEAARSAVKRAITSLLVWHRITPSTLHDDEGMLAQLANADPEIASQLRSILAQGPGSARVAHAVLGCAVARLNKDARMAPFLSRLTTPLVLLTS</sequence>
<proteinExistence type="predicted"/>
<dbReference type="AlphaFoldDB" id="A0A6J4KIB5"/>
<organism evidence="2">
    <name type="scientific">uncultured Gemmatimonadota bacterium</name>
    <dbReference type="NCBI Taxonomy" id="203437"/>
    <lineage>
        <taxon>Bacteria</taxon>
        <taxon>Pseudomonadati</taxon>
        <taxon>Gemmatimonadota</taxon>
        <taxon>environmental samples</taxon>
    </lineage>
</organism>
<evidence type="ECO:0000259" key="1">
    <source>
        <dbReference type="Pfam" id="PF01909"/>
    </source>
</evidence>
<dbReference type="GO" id="GO:0016779">
    <property type="term" value="F:nucleotidyltransferase activity"/>
    <property type="evidence" value="ECO:0007669"/>
    <property type="project" value="InterPro"/>
</dbReference>
<evidence type="ECO:0000313" key="2">
    <source>
        <dbReference type="EMBL" id="CAA9304400.1"/>
    </source>
</evidence>
<dbReference type="EMBL" id="CADCTW010000039">
    <property type="protein sequence ID" value="CAA9304400.1"/>
    <property type="molecule type" value="Genomic_DNA"/>
</dbReference>
<reference evidence="2" key="1">
    <citation type="submission" date="2020-02" db="EMBL/GenBank/DDBJ databases">
        <authorList>
            <person name="Meier V. D."/>
        </authorList>
    </citation>
    <scope>NUCLEOTIDE SEQUENCE</scope>
    <source>
        <strain evidence="2">AVDCRST_MAG68</strain>
    </source>
</reference>
<dbReference type="InterPro" id="IPR002934">
    <property type="entry name" value="Polymerase_NTP_transf_dom"/>
</dbReference>
<gene>
    <name evidence="2" type="ORF">AVDCRST_MAG68-937</name>
</gene>
<dbReference type="Gene3D" id="3.30.460.10">
    <property type="entry name" value="Beta Polymerase, domain 2"/>
    <property type="match status" value="1"/>
</dbReference>
<name>A0A6J4KIB5_9BACT</name>
<protein>
    <recommendedName>
        <fullName evidence="1">Polymerase nucleotidyl transferase domain-containing protein</fullName>
    </recommendedName>
</protein>
<dbReference type="CDD" id="cd05403">
    <property type="entry name" value="NT_KNTase_like"/>
    <property type="match status" value="1"/>
</dbReference>
<dbReference type="InterPro" id="IPR043519">
    <property type="entry name" value="NT_sf"/>
</dbReference>
<feature type="domain" description="Polymerase nucleotidyl transferase" evidence="1">
    <location>
        <begin position="26"/>
        <end position="89"/>
    </location>
</feature>